<dbReference type="InterPro" id="IPR017853">
    <property type="entry name" value="GH"/>
</dbReference>
<organism evidence="2 3">
    <name type="scientific">Haloferula helveola</name>
    <dbReference type="NCBI Taxonomy" id="490095"/>
    <lineage>
        <taxon>Bacteria</taxon>
        <taxon>Pseudomonadati</taxon>
        <taxon>Verrucomicrobiota</taxon>
        <taxon>Verrucomicrobiia</taxon>
        <taxon>Verrucomicrobiales</taxon>
        <taxon>Verrucomicrobiaceae</taxon>
        <taxon>Haloferula</taxon>
    </lineage>
</organism>
<feature type="domain" description="Asl1-like glycosyl hydrolase catalytic" evidence="1">
    <location>
        <begin position="291"/>
        <end position="506"/>
    </location>
</feature>
<protein>
    <recommendedName>
        <fullName evidence="1">Asl1-like glycosyl hydrolase catalytic domain-containing protein</fullName>
    </recommendedName>
</protein>
<evidence type="ECO:0000313" key="3">
    <source>
        <dbReference type="Proteomes" id="UP001374893"/>
    </source>
</evidence>
<dbReference type="InterPro" id="IPR024655">
    <property type="entry name" value="Asl1_glyco_hydro_catalytic"/>
</dbReference>
<dbReference type="Gene3D" id="2.30.30.700">
    <property type="entry name" value="SLA1 homology domain 1"/>
    <property type="match status" value="1"/>
</dbReference>
<dbReference type="InterPro" id="IPR053183">
    <property type="entry name" value="ASL1"/>
</dbReference>
<dbReference type="Gene3D" id="3.20.20.80">
    <property type="entry name" value="Glycosidases"/>
    <property type="match status" value="1"/>
</dbReference>
<dbReference type="PANTHER" id="PTHR34154">
    <property type="entry name" value="ALKALI-SENSITIVE LINKAGE PROTEIN 1"/>
    <property type="match status" value="1"/>
</dbReference>
<keyword evidence="3" id="KW-1185">Reference proteome</keyword>
<reference evidence="2 3" key="1">
    <citation type="submission" date="2021-06" db="EMBL/GenBank/DDBJ databases">
        <title>Complete genome of Haloferula helveola possessing various polysaccharide degrading enzymes.</title>
        <authorList>
            <person name="Takami H."/>
            <person name="Huang C."/>
            <person name="Hamasaki K."/>
        </authorList>
    </citation>
    <scope>NUCLEOTIDE SEQUENCE [LARGE SCALE GENOMIC DNA]</scope>
    <source>
        <strain evidence="2 3">CN-1</strain>
    </source>
</reference>
<sequence>MNRFLPNLTLALLAGLVPARARQWVFPGVKDAVEADFVAESNGYVVLRGENGKSFELPLANFSKPDRQFIGLLTADAESKKPLISPGKPVERASGYKKQESETLTDTLITPAAATEVRVTGGGDPLRGSSVHFTATDGWLFLERIQPSAVVSTFLDRMLVNGVPAKLDTNVRVVRYADGSVIIPQTPDFPALTVFRNPAQAGESLDLKCRVSYGEKELGALQGPVGSFILRRGYMATFAANEDGTGISRNYVAQDHDVVIDRMPEGLENGVRFVRVFPWQWTAKKGIAGGIHQNLNVGWFYNWNISDRSSLDLEYVAIKQKRWWPGLGHDWNALGVNHLLGFNEPDRPDQANMSVDDAIAGWPELLRTGLRLGSPSTSDGGLGWLYEFMDKAEKANLRVDFVAVHYYRGVGNPNDAKAAANQLRDFLQRIHDRVKRPLWVTEWNNGANWTSTPHPNDRQQKEAIEAMIKMLDETPFVERYALFNWVEDCRMLVRGDGSLTPAGVAYRDQRSPVFFLQPKYGR</sequence>
<evidence type="ECO:0000259" key="1">
    <source>
        <dbReference type="Pfam" id="PF11790"/>
    </source>
</evidence>
<dbReference type="RefSeq" id="WP_338689703.1">
    <property type="nucleotide sequence ID" value="NZ_AP024702.1"/>
</dbReference>
<dbReference type="EMBL" id="AP024702">
    <property type="protein sequence ID" value="BCX47474.1"/>
    <property type="molecule type" value="Genomic_DNA"/>
</dbReference>
<name>A0ABN6H4K4_9BACT</name>
<dbReference type="Proteomes" id="UP001374893">
    <property type="component" value="Chromosome"/>
</dbReference>
<dbReference type="SUPFAM" id="SSF51445">
    <property type="entry name" value="(Trans)glycosidases"/>
    <property type="match status" value="1"/>
</dbReference>
<proteinExistence type="predicted"/>
<gene>
    <name evidence="2" type="ORF">HAHE_13820</name>
</gene>
<evidence type="ECO:0000313" key="2">
    <source>
        <dbReference type="EMBL" id="BCX47474.1"/>
    </source>
</evidence>
<dbReference type="PANTHER" id="PTHR34154:SF3">
    <property type="entry name" value="ALKALI-SENSITIVE LINKAGE PROTEIN 1"/>
    <property type="match status" value="1"/>
</dbReference>
<dbReference type="Pfam" id="PF11790">
    <property type="entry name" value="Glyco_hydro_cc"/>
    <property type="match status" value="1"/>
</dbReference>
<accession>A0ABN6H4K4</accession>